<dbReference type="Proteomes" id="UP000016568">
    <property type="component" value="Unassembled WGS sequence"/>
</dbReference>
<feature type="transmembrane region" description="Helical" evidence="1">
    <location>
        <begin position="60"/>
        <end position="85"/>
    </location>
</feature>
<accession>U2ZTL2</accession>
<organism evidence="2 3">
    <name type="scientific">Caenibius tardaugens NBRC 16725</name>
    <dbReference type="NCBI Taxonomy" id="1219035"/>
    <lineage>
        <taxon>Bacteria</taxon>
        <taxon>Pseudomonadati</taxon>
        <taxon>Pseudomonadota</taxon>
        <taxon>Alphaproteobacteria</taxon>
        <taxon>Sphingomonadales</taxon>
        <taxon>Erythrobacteraceae</taxon>
        <taxon>Caenibius</taxon>
    </lineage>
</organism>
<gene>
    <name evidence="2" type="ORF">NT2_04_01350</name>
</gene>
<comment type="caution">
    <text evidence="2">The sequence shown here is derived from an EMBL/GenBank/DDBJ whole genome shotgun (WGS) entry which is preliminary data.</text>
</comment>
<keyword evidence="1" id="KW-0812">Transmembrane</keyword>
<dbReference type="AlphaFoldDB" id="U2ZTL2"/>
<proteinExistence type="predicted"/>
<evidence type="ECO:0000256" key="1">
    <source>
        <dbReference type="SAM" id="Phobius"/>
    </source>
</evidence>
<dbReference type="EMBL" id="BASZ01000004">
    <property type="protein sequence ID" value="GAD48724.1"/>
    <property type="molecule type" value="Genomic_DNA"/>
</dbReference>
<name>U2ZTL2_9SPHN</name>
<evidence type="ECO:0000313" key="3">
    <source>
        <dbReference type="Proteomes" id="UP000016568"/>
    </source>
</evidence>
<protein>
    <recommendedName>
        <fullName evidence="4">GlsB/YeaQ/YmgE family stress response membrane protein</fullName>
    </recommendedName>
</protein>
<dbReference type="KEGG" id="ntd:EGO55_09610"/>
<dbReference type="RefSeq" id="WP_021689631.1">
    <property type="nucleotide sequence ID" value="NZ_BASZ01000004.1"/>
</dbReference>
<keyword evidence="3" id="KW-1185">Reference proteome</keyword>
<sequence>MFVAVLLLIVSGVALGWLASLVLQIEDTYGITSNLAVGAIGAVVGGMVIFPLLGGNSPLAGIYGLGTLLVSFVTATGALTVFHVANRTAIH</sequence>
<keyword evidence="1" id="KW-0472">Membrane</keyword>
<feature type="transmembrane region" description="Helical" evidence="1">
    <location>
        <begin position="6"/>
        <end position="23"/>
    </location>
</feature>
<evidence type="ECO:0008006" key="4">
    <source>
        <dbReference type="Google" id="ProtNLM"/>
    </source>
</evidence>
<reference evidence="2 3" key="1">
    <citation type="submission" date="2013-09" db="EMBL/GenBank/DDBJ databases">
        <title>Whole genome shotgun sequence of Novosphingobium tardaugens NBRC 16725.</title>
        <authorList>
            <person name="Isaki S."/>
            <person name="Hosoyama A."/>
            <person name="Tsuchikane K."/>
            <person name="Katsumata H."/>
            <person name="Ando Y."/>
            <person name="Yamazaki S."/>
            <person name="Fujita N."/>
        </authorList>
    </citation>
    <scope>NUCLEOTIDE SEQUENCE [LARGE SCALE GENOMIC DNA]</scope>
    <source>
        <strain evidence="2 3">NBRC 16725</strain>
    </source>
</reference>
<keyword evidence="1" id="KW-1133">Transmembrane helix</keyword>
<feature type="transmembrane region" description="Helical" evidence="1">
    <location>
        <begin position="35"/>
        <end position="54"/>
    </location>
</feature>
<evidence type="ECO:0000313" key="2">
    <source>
        <dbReference type="EMBL" id="GAD48724.1"/>
    </source>
</evidence>